<dbReference type="Proteomes" id="UP000001880">
    <property type="component" value="Chromosome"/>
</dbReference>
<evidence type="ECO:0000313" key="4">
    <source>
        <dbReference type="EMBL" id="ACY17459.1"/>
    </source>
</evidence>
<dbReference type="InterPro" id="IPR004398">
    <property type="entry name" value="RNA_MeTrfase_RsmD"/>
</dbReference>
<evidence type="ECO:0000256" key="3">
    <source>
        <dbReference type="SAM" id="MobiDB-lite"/>
    </source>
</evidence>
<dbReference type="InterPro" id="IPR029063">
    <property type="entry name" value="SAM-dependent_MTases_sf"/>
</dbReference>
<dbReference type="RefSeq" id="WP_012830051.1">
    <property type="nucleotide sequence ID" value="NC_013440.1"/>
</dbReference>
<dbReference type="OrthoDB" id="9803017at2"/>
<dbReference type="Pfam" id="PF03602">
    <property type="entry name" value="Cons_hypoth95"/>
    <property type="match status" value="1"/>
</dbReference>
<proteinExistence type="predicted"/>
<dbReference type="STRING" id="502025.Hoch_4970"/>
<gene>
    <name evidence="4" type="ordered locus">Hoch_4970</name>
</gene>
<dbReference type="GO" id="GO:0031167">
    <property type="term" value="P:rRNA methylation"/>
    <property type="evidence" value="ECO:0007669"/>
    <property type="project" value="InterPro"/>
</dbReference>
<name>D0LU95_HALO1</name>
<dbReference type="PANTHER" id="PTHR43542:SF1">
    <property type="entry name" value="METHYLTRANSFERASE"/>
    <property type="match status" value="1"/>
</dbReference>
<dbReference type="HOGENOM" id="CLU_075826_0_0_7"/>
<organism evidence="4 5">
    <name type="scientific">Haliangium ochraceum (strain DSM 14365 / JCM 11303 / SMP-2)</name>
    <dbReference type="NCBI Taxonomy" id="502025"/>
    <lineage>
        <taxon>Bacteria</taxon>
        <taxon>Pseudomonadati</taxon>
        <taxon>Myxococcota</taxon>
        <taxon>Polyangia</taxon>
        <taxon>Haliangiales</taxon>
        <taxon>Kofleriaceae</taxon>
        <taxon>Haliangium</taxon>
    </lineage>
</organism>
<evidence type="ECO:0000256" key="1">
    <source>
        <dbReference type="ARBA" id="ARBA00022603"/>
    </source>
</evidence>
<dbReference type="SUPFAM" id="SSF53335">
    <property type="entry name" value="S-adenosyl-L-methionine-dependent methyltransferases"/>
    <property type="match status" value="1"/>
</dbReference>
<dbReference type="AlphaFoldDB" id="D0LU95"/>
<evidence type="ECO:0000313" key="5">
    <source>
        <dbReference type="Proteomes" id="UP000001880"/>
    </source>
</evidence>
<protein>
    <submittedName>
        <fullName evidence="4">Methyltransferase</fullName>
    </submittedName>
</protein>
<dbReference type="PANTHER" id="PTHR43542">
    <property type="entry name" value="METHYLTRANSFERASE"/>
    <property type="match status" value="1"/>
</dbReference>
<reference evidence="4 5" key="1">
    <citation type="journal article" date="2010" name="Stand. Genomic Sci.">
        <title>Complete genome sequence of Haliangium ochraceum type strain (SMP-2).</title>
        <authorList>
            <consortium name="US DOE Joint Genome Institute (JGI-PGF)"/>
            <person name="Ivanova N."/>
            <person name="Daum C."/>
            <person name="Lang E."/>
            <person name="Abt B."/>
            <person name="Kopitz M."/>
            <person name="Saunders E."/>
            <person name="Lapidus A."/>
            <person name="Lucas S."/>
            <person name="Glavina Del Rio T."/>
            <person name="Nolan M."/>
            <person name="Tice H."/>
            <person name="Copeland A."/>
            <person name="Cheng J.F."/>
            <person name="Chen F."/>
            <person name="Bruce D."/>
            <person name="Goodwin L."/>
            <person name="Pitluck S."/>
            <person name="Mavromatis K."/>
            <person name="Pati A."/>
            <person name="Mikhailova N."/>
            <person name="Chen A."/>
            <person name="Palaniappan K."/>
            <person name="Land M."/>
            <person name="Hauser L."/>
            <person name="Chang Y.J."/>
            <person name="Jeffries C.D."/>
            <person name="Detter J.C."/>
            <person name="Brettin T."/>
            <person name="Rohde M."/>
            <person name="Goker M."/>
            <person name="Bristow J."/>
            <person name="Markowitz V."/>
            <person name="Eisen J.A."/>
            <person name="Hugenholtz P."/>
            <person name="Kyrpides N.C."/>
            <person name="Klenk H.P."/>
        </authorList>
    </citation>
    <scope>NUCLEOTIDE SEQUENCE [LARGE SCALE GENOMIC DNA]</scope>
    <source>
        <strain evidence="5">DSM 14365 / CIP 107738 / JCM 11303 / AJ 13395 / SMP-2</strain>
    </source>
</reference>
<dbReference type="KEGG" id="hoh:Hoch_4970"/>
<feature type="region of interest" description="Disordered" evidence="3">
    <location>
        <begin position="1"/>
        <end position="23"/>
    </location>
</feature>
<keyword evidence="5" id="KW-1185">Reference proteome</keyword>
<accession>D0LU95</accession>
<dbReference type="CDD" id="cd02440">
    <property type="entry name" value="AdoMet_MTases"/>
    <property type="match status" value="1"/>
</dbReference>
<dbReference type="Gene3D" id="3.40.50.150">
    <property type="entry name" value="Vaccinia Virus protein VP39"/>
    <property type="match status" value="1"/>
</dbReference>
<dbReference type="EMBL" id="CP001804">
    <property type="protein sequence ID" value="ACY17459.1"/>
    <property type="molecule type" value="Genomic_DNA"/>
</dbReference>
<keyword evidence="2 4" id="KW-0808">Transferase</keyword>
<dbReference type="GO" id="GO:0008168">
    <property type="term" value="F:methyltransferase activity"/>
    <property type="evidence" value="ECO:0007669"/>
    <property type="project" value="UniProtKB-KW"/>
</dbReference>
<dbReference type="PIRSF" id="PIRSF004553">
    <property type="entry name" value="CHP00095"/>
    <property type="match status" value="1"/>
</dbReference>
<evidence type="ECO:0000256" key="2">
    <source>
        <dbReference type="ARBA" id="ARBA00022679"/>
    </source>
</evidence>
<dbReference type="NCBIfam" id="TIGR00095">
    <property type="entry name" value="16S rRNA (guanine(966)-N(2))-methyltransferase RsmD"/>
    <property type="match status" value="1"/>
</dbReference>
<sequence>MRIIGGHLGGRRLLAPPGDGTRPTSDRVREALFNILGPPPAGARVLDVCAGSGGLGLEALSRGAEAVCFIERAPAALRALRNNIAALGVGGACTVVRGEACAIAGRWARAESAPAAFDWIFLDPPYRSDVSAQMLNILGASALLGDGGCAVVEHDRRLAPEDRYGELVRGDRRRYGDTELSFYQRERPAAG</sequence>
<keyword evidence="1 4" id="KW-0489">Methyltransferase</keyword>
<dbReference type="eggNOG" id="COG0742">
    <property type="taxonomic scope" value="Bacteria"/>
</dbReference>